<feature type="domain" description="14-3-3" evidence="2">
    <location>
        <begin position="16"/>
        <end position="69"/>
    </location>
</feature>
<dbReference type="EMBL" id="CAADRP010000879">
    <property type="protein sequence ID" value="VFU33027.1"/>
    <property type="molecule type" value="Genomic_DNA"/>
</dbReference>
<dbReference type="AlphaFoldDB" id="A0A6N2KWL4"/>
<accession>A0A6N2KWL4</accession>
<evidence type="ECO:0000259" key="2">
    <source>
        <dbReference type="Pfam" id="PF00244"/>
    </source>
</evidence>
<dbReference type="InterPro" id="IPR000308">
    <property type="entry name" value="14-3-3"/>
</dbReference>
<dbReference type="Pfam" id="PF00244">
    <property type="entry name" value="14-3-3"/>
    <property type="match status" value="1"/>
</dbReference>
<dbReference type="InterPro" id="IPR023410">
    <property type="entry name" value="14-3-3_domain"/>
</dbReference>
<proteinExistence type="inferred from homology"/>
<dbReference type="SUPFAM" id="SSF48445">
    <property type="entry name" value="14-3-3 protein"/>
    <property type="match status" value="1"/>
</dbReference>
<organism evidence="3">
    <name type="scientific">Salix viminalis</name>
    <name type="common">Common osier</name>
    <name type="synonym">Basket willow</name>
    <dbReference type="NCBI Taxonomy" id="40686"/>
    <lineage>
        <taxon>Eukaryota</taxon>
        <taxon>Viridiplantae</taxon>
        <taxon>Streptophyta</taxon>
        <taxon>Embryophyta</taxon>
        <taxon>Tracheophyta</taxon>
        <taxon>Spermatophyta</taxon>
        <taxon>Magnoliopsida</taxon>
        <taxon>eudicotyledons</taxon>
        <taxon>Gunneridae</taxon>
        <taxon>Pentapetalae</taxon>
        <taxon>rosids</taxon>
        <taxon>fabids</taxon>
        <taxon>Malpighiales</taxon>
        <taxon>Salicaceae</taxon>
        <taxon>Saliceae</taxon>
        <taxon>Salix</taxon>
    </lineage>
</organism>
<reference evidence="3" key="1">
    <citation type="submission" date="2019-03" db="EMBL/GenBank/DDBJ databases">
        <authorList>
            <person name="Mank J."/>
            <person name="Almeida P."/>
        </authorList>
    </citation>
    <scope>NUCLEOTIDE SEQUENCE</scope>
    <source>
        <strain evidence="3">78183</strain>
    </source>
</reference>
<evidence type="ECO:0000256" key="1">
    <source>
        <dbReference type="ARBA" id="ARBA00006141"/>
    </source>
</evidence>
<sequence>MEMDSSNGHDNFIDVVKLIEQVHCYDEMVDAVKKVVTFNVELTLKETHLTSSGYKNMIGATREKWRILLGEEDK</sequence>
<dbReference type="Gene3D" id="1.20.190.20">
    <property type="entry name" value="14-3-3 domain"/>
    <property type="match status" value="1"/>
</dbReference>
<name>A0A6N2KWL4_SALVM</name>
<evidence type="ECO:0000313" key="3">
    <source>
        <dbReference type="EMBL" id="VFU33027.1"/>
    </source>
</evidence>
<protein>
    <recommendedName>
        <fullName evidence="2">14-3-3 domain-containing protein</fullName>
    </recommendedName>
</protein>
<dbReference type="InterPro" id="IPR036815">
    <property type="entry name" value="14-3-3_dom_sf"/>
</dbReference>
<dbReference type="PANTHER" id="PTHR18860">
    <property type="entry name" value="14-3-3 PROTEIN"/>
    <property type="match status" value="1"/>
</dbReference>
<comment type="similarity">
    <text evidence="1">Belongs to the 14-3-3 family.</text>
</comment>
<gene>
    <name evidence="3" type="ORF">SVIM_LOCUS148850</name>
</gene>